<name>A0A7Z7NIL8_XANCH</name>
<dbReference type="AlphaFoldDB" id="A0A7Z7NIL8"/>
<sequence>MMQDVRRWRNVQRAADQGEIVRSFGQRAVHVEDPMAVVGQRGGEAGACHAVHPCKDIKVIDSVRQAAVRPTCSAQSATSPKAVDQAFALIAKQVRVALARHVPERTRQRARPFIRTNTRQIC</sequence>
<reference evidence="1 2" key="1">
    <citation type="submission" date="2017-10" db="EMBL/GenBank/DDBJ databases">
        <authorList>
            <person name="Regsiter A."/>
            <person name="William W."/>
        </authorList>
    </citation>
    <scope>NUCLEOTIDE SEQUENCE [LARGE SCALE GENOMIC DNA]</scope>
    <source>
        <strain evidence="1 2">CFBP6991</strain>
    </source>
</reference>
<organism evidence="1 2">
    <name type="scientific">Xanthomonas campestris pv. phaseoli</name>
    <dbReference type="NCBI Taxonomy" id="317013"/>
    <lineage>
        <taxon>Bacteria</taxon>
        <taxon>Pseudomonadati</taxon>
        <taxon>Pseudomonadota</taxon>
        <taxon>Gammaproteobacteria</taxon>
        <taxon>Lysobacterales</taxon>
        <taxon>Lysobacteraceae</taxon>
        <taxon>Xanthomonas</taxon>
    </lineage>
</organism>
<evidence type="ECO:0000313" key="1">
    <source>
        <dbReference type="EMBL" id="SOO26241.1"/>
    </source>
</evidence>
<accession>A0A7Z7NIL8</accession>
<proteinExistence type="predicted"/>
<gene>
    <name evidence="1" type="ORF">XFF6991_530090</name>
</gene>
<evidence type="ECO:0000313" key="2">
    <source>
        <dbReference type="Proteomes" id="UP000234345"/>
    </source>
</evidence>
<dbReference type="EMBL" id="OCZC01000081">
    <property type="protein sequence ID" value="SOO26241.1"/>
    <property type="molecule type" value="Genomic_DNA"/>
</dbReference>
<dbReference type="Proteomes" id="UP000234345">
    <property type="component" value="Unassembled WGS sequence"/>
</dbReference>
<protein>
    <submittedName>
        <fullName evidence="1">Uncharacterized protein</fullName>
    </submittedName>
</protein>
<comment type="caution">
    <text evidence="1">The sequence shown here is derived from an EMBL/GenBank/DDBJ whole genome shotgun (WGS) entry which is preliminary data.</text>
</comment>